<dbReference type="GO" id="GO:0003735">
    <property type="term" value="F:structural constituent of ribosome"/>
    <property type="evidence" value="ECO:0007669"/>
    <property type="project" value="InterPro"/>
</dbReference>
<dbReference type="AlphaFoldDB" id="A0A1G2H7A6"/>
<accession>A0A1G2H7A6</accession>
<evidence type="ECO:0000256" key="2">
    <source>
        <dbReference type="ARBA" id="ARBA00022980"/>
    </source>
</evidence>
<keyword evidence="2 4" id="KW-0689">Ribosomal protein</keyword>
<dbReference type="GO" id="GO:0006412">
    <property type="term" value="P:translation"/>
    <property type="evidence" value="ECO:0007669"/>
    <property type="project" value="UniProtKB-UniRule"/>
</dbReference>
<organism evidence="6 7">
    <name type="scientific">Candidatus Spechtbacteria bacterium RIFCSPHIGHO2_01_FULL_43_30</name>
    <dbReference type="NCBI Taxonomy" id="1802158"/>
    <lineage>
        <taxon>Bacteria</taxon>
        <taxon>Candidatus Spechtiibacteriota</taxon>
    </lineage>
</organism>
<dbReference type="Gene3D" id="4.10.410.60">
    <property type="match status" value="1"/>
</dbReference>
<evidence type="ECO:0000313" key="7">
    <source>
        <dbReference type="Proteomes" id="UP000177932"/>
    </source>
</evidence>
<evidence type="ECO:0000256" key="1">
    <source>
        <dbReference type="ARBA" id="ARBA00006598"/>
    </source>
</evidence>
<dbReference type="InterPro" id="IPR021137">
    <property type="entry name" value="Ribosomal_bL35-like"/>
</dbReference>
<dbReference type="InterPro" id="IPR018265">
    <property type="entry name" value="Ribosomal_bL35_CS"/>
</dbReference>
<reference evidence="6 7" key="1">
    <citation type="journal article" date="2016" name="Nat. Commun.">
        <title>Thousands of microbial genomes shed light on interconnected biogeochemical processes in an aquifer system.</title>
        <authorList>
            <person name="Anantharaman K."/>
            <person name="Brown C.T."/>
            <person name="Hug L.A."/>
            <person name="Sharon I."/>
            <person name="Castelle C.J."/>
            <person name="Probst A.J."/>
            <person name="Thomas B.C."/>
            <person name="Singh A."/>
            <person name="Wilkins M.J."/>
            <person name="Karaoz U."/>
            <person name="Brodie E.L."/>
            <person name="Williams K.H."/>
            <person name="Hubbard S.S."/>
            <person name="Banfield J.F."/>
        </authorList>
    </citation>
    <scope>NUCLEOTIDE SEQUENCE [LARGE SCALE GENOMIC DNA]</scope>
</reference>
<protein>
    <recommendedName>
        <fullName evidence="4">Large ribosomal subunit protein bL35</fullName>
    </recommendedName>
</protein>
<dbReference type="STRING" id="1802158.A2827_03980"/>
<dbReference type="EMBL" id="MHOD01000021">
    <property type="protein sequence ID" value="OGZ57828.1"/>
    <property type="molecule type" value="Genomic_DNA"/>
</dbReference>
<keyword evidence="3 4" id="KW-0687">Ribonucleoprotein</keyword>
<dbReference type="Proteomes" id="UP000177932">
    <property type="component" value="Unassembled WGS sequence"/>
</dbReference>
<evidence type="ECO:0000256" key="3">
    <source>
        <dbReference type="ARBA" id="ARBA00023274"/>
    </source>
</evidence>
<evidence type="ECO:0000256" key="4">
    <source>
        <dbReference type="HAMAP-Rule" id="MF_00514"/>
    </source>
</evidence>
<dbReference type="NCBIfam" id="TIGR00001">
    <property type="entry name" value="rpmI_bact"/>
    <property type="match status" value="1"/>
</dbReference>
<dbReference type="HAMAP" id="MF_00514">
    <property type="entry name" value="Ribosomal_bL35"/>
    <property type="match status" value="1"/>
</dbReference>
<dbReference type="GO" id="GO:0015934">
    <property type="term" value="C:large ribosomal subunit"/>
    <property type="evidence" value="ECO:0007669"/>
    <property type="project" value="TreeGrafter"/>
</dbReference>
<sequence length="64" mass="7455">MKLKTNKSVMKRFRITPTGKVMFRPSGQNHFNAKDTGKKRRLKRRWVQLVGAQAKAIKKLLPYA</sequence>
<comment type="caution">
    <text evidence="6">The sequence shown here is derived from an EMBL/GenBank/DDBJ whole genome shotgun (WGS) entry which is preliminary data.</text>
</comment>
<dbReference type="PROSITE" id="PS00936">
    <property type="entry name" value="RIBOSOMAL_L35"/>
    <property type="match status" value="1"/>
</dbReference>
<dbReference type="InterPro" id="IPR037229">
    <property type="entry name" value="Ribosomal_bL35_sf"/>
</dbReference>
<gene>
    <name evidence="4" type="primary">rpmI</name>
    <name evidence="6" type="ORF">A2827_03980</name>
</gene>
<comment type="similarity">
    <text evidence="1 4 5">Belongs to the bacterial ribosomal protein bL35 family.</text>
</comment>
<proteinExistence type="inferred from homology"/>
<dbReference type="PRINTS" id="PR00064">
    <property type="entry name" value="RIBOSOMALL35"/>
</dbReference>
<dbReference type="Pfam" id="PF01632">
    <property type="entry name" value="Ribosomal_L35p"/>
    <property type="match status" value="1"/>
</dbReference>
<evidence type="ECO:0000313" key="6">
    <source>
        <dbReference type="EMBL" id="OGZ57828.1"/>
    </source>
</evidence>
<dbReference type="SUPFAM" id="SSF143034">
    <property type="entry name" value="L35p-like"/>
    <property type="match status" value="1"/>
</dbReference>
<evidence type="ECO:0000256" key="5">
    <source>
        <dbReference type="RuleBase" id="RU000568"/>
    </source>
</evidence>
<dbReference type="InterPro" id="IPR001706">
    <property type="entry name" value="Ribosomal_bL35"/>
</dbReference>
<name>A0A1G2H7A6_9BACT</name>
<dbReference type="PANTHER" id="PTHR33343:SF1">
    <property type="entry name" value="LARGE RIBOSOMAL SUBUNIT PROTEIN BL35M"/>
    <property type="match status" value="1"/>
</dbReference>
<dbReference type="PANTHER" id="PTHR33343">
    <property type="entry name" value="54S RIBOSOMAL PROTEIN BL35M"/>
    <property type="match status" value="1"/>
</dbReference>